<evidence type="ECO:0000256" key="2">
    <source>
        <dbReference type="ARBA" id="ARBA00023163"/>
    </source>
</evidence>
<dbReference type="GO" id="GO:0003899">
    <property type="term" value="F:DNA-directed RNA polymerase activity"/>
    <property type="evidence" value="ECO:0007669"/>
    <property type="project" value="InterPro"/>
</dbReference>
<dbReference type="SUPFAM" id="SSF63562">
    <property type="entry name" value="RPB6/omega subunit-like"/>
    <property type="match status" value="1"/>
</dbReference>
<evidence type="ECO:0008006" key="5">
    <source>
        <dbReference type="Google" id="ProtNLM"/>
    </source>
</evidence>
<keyword evidence="2" id="KW-0804">Transcription</keyword>
<comment type="caution">
    <text evidence="3">The sequence shown here is derived from an EMBL/GenBank/DDBJ whole genome shotgun (WGS) entry which is preliminary data.</text>
</comment>
<accession>A0A235BXF5</accession>
<dbReference type="AlphaFoldDB" id="A0A235BXF5"/>
<name>A0A235BXF5_UNCW3</name>
<gene>
    <name evidence="3" type="ORF">CH330_01065</name>
</gene>
<evidence type="ECO:0000256" key="1">
    <source>
        <dbReference type="ARBA" id="ARBA00022478"/>
    </source>
</evidence>
<evidence type="ECO:0000313" key="3">
    <source>
        <dbReference type="EMBL" id="OYD17033.1"/>
    </source>
</evidence>
<dbReference type="GO" id="GO:0003677">
    <property type="term" value="F:DNA binding"/>
    <property type="evidence" value="ECO:0007669"/>
    <property type="project" value="InterPro"/>
</dbReference>
<dbReference type="InterPro" id="IPR036161">
    <property type="entry name" value="RPB6/omega-like_sf"/>
</dbReference>
<dbReference type="Proteomes" id="UP000215559">
    <property type="component" value="Unassembled WGS sequence"/>
</dbReference>
<keyword evidence="1" id="KW-0240">DNA-directed RNA polymerase</keyword>
<reference evidence="3 4" key="1">
    <citation type="submission" date="2017-07" db="EMBL/GenBank/DDBJ databases">
        <title>Recovery of genomes from metagenomes via a dereplication, aggregation, and scoring strategy.</title>
        <authorList>
            <person name="Sieber C.M."/>
            <person name="Probst A.J."/>
            <person name="Sharrar A."/>
            <person name="Thomas B.C."/>
            <person name="Hess M."/>
            <person name="Tringe S.G."/>
            <person name="Banfield J.F."/>
        </authorList>
    </citation>
    <scope>NUCLEOTIDE SEQUENCE [LARGE SCALE GENOMIC DNA]</scope>
    <source>
        <strain evidence="3">JGI_Cruoil_03_51_56</strain>
    </source>
</reference>
<dbReference type="GO" id="GO:0006351">
    <property type="term" value="P:DNA-templated transcription"/>
    <property type="evidence" value="ECO:0007669"/>
    <property type="project" value="InterPro"/>
</dbReference>
<dbReference type="GO" id="GO:0000428">
    <property type="term" value="C:DNA-directed RNA polymerase complex"/>
    <property type="evidence" value="ECO:0007669"/>
    <property type="project" value="UniProtKB-KW"/>
</dbReference>
<dbReference type="EMBL" id="NOZP01000025">
    <property type="protein sequence ID" value="OYD17033.1"/>
    <property type="molecule type" value="Genomic_DNA"/>
</dbReference>
<protein>
    <recommendedName>
        <fullName evidence="5">DNA-directed RNA polymerase</fullName>
    </recommendedName>
</protein>
<sequence>MKYLSIEEIWKKYPNKYQALDIAALEARHIIDGLQKGEIQLTRNIYEYALEKLVHGEIKYERLTDAEMKALTRESYNESYFGRVR</sequence>
<organism evidence="3 4">
    <name type="scientific">candidate division WOR-3 bacterium JGI_Cruoil_03_51_56</name>
    <dbReference type="NCBI Taxonomy" id="1973747"/>
    <lineage>
        <taxon>Bacteria</taxon>
        <taxon>Bacteria division WOR-3</taxon>
    </lineage>
</organism>
<proteinExistence type="predicted"/>
<evidence type="ECO:0000313" key="4">
    <source>
        <dbReference type="Proteomes" id="UP000215559"/>
    </source>
</evidence>